<feature type="region of interest" description="Disordered" evidence="1">
    <location>
        <begin position="1"/>
        <end position="100"/>
    </location>
</feature>
<comment type="caution">
    <text evidence="2">The sequence shown here is derived from an EMBL/GenBank/DDBJ whole genome shotgun (WGS) entry which is preliminary data.</text>
</comment>
<dbReference type="AlphaFoldDB" id="A0AAV7T3N2"/>
<organism evidence="2 3">
    <name type="scientific">Pleurodeles waltl</name>
    <name type="common">Iberian ribbed newt</name>
    <dbReference type="NCBI Taxonomy" id="8319"/>
    <lineage>
        <taxon>Eukaryota</taxon>
        <taxon>Metazoa</taxon>
        <taxon>Chordata</taxon>
        <taxon>Craniata</taxon>
        <taxon>Vertebrata</taxon>
        <taxon>Euteleostomi</taxon>
        <taxon>Amphibia</taxon>
        <taxon>Batrachia</taxon>
        <taxon>Caudata</taxon>
        <taxon>Salamandroidea</taxon>
        <taxon>Salamandridae</taxon>
        <taxon>Pleurodelinae</taxon>
        <taxon>Pleurodeles</taxon>
    </lineage>
</organism>
<gene>
    <name evidence="2" type="ORF">NDU88_002491</name>
</gene>
<feature type="compositionally biased region" description="Low complexity" evidence="1">
    <location>
        <begin position="22"/>
        <end position="31"/>
    </location>
</feature>
<protein>
    <submittedName>
        <fullName evidence="2">Uncharacterized protein</fullName>
    </submittedName>
</protein>
<sequence length="100" mass="10439">MGPRVSPQALRPSAHDLEELPGRGPSRGPSRLLRRSAAPPQLRGRGQLTSREQHNLVPAAAERSKHPGAPHSTGEPPGFPPHGPRGTVLDRGGGALADTS</sequence>
<name>A0AAV7T3N2_PLEWA</name>
<proteinExistence type="predicted"/>
<feature type="compositionally biased region" description="Gly residues" evidence="1">
    <location>
        <begin position="91"/>
        <end position="100"/>
    </location>
</feature>
<dbReference type="EMBL" id="JANPWB010000007">
    <property type="protein sequence ID" value="KAJ1170618.1"/>
    <property type="molecule type" value="Genomic_DNA"/>
</dbReference>
<reference evidence="2" key="1">
    <citation type="journal article" date="2022" name="bioRxiv">
        <title>Sequencing and chromosome-scale assembly of the giantPleurodeles waltlgenome.</title>
        <authorList>
            <person name="Brown T."/>
            <person name="Elewa A."/>
            <person name="Iarovenko S."/>
            <person name="Subramanian E."/>
            <person name="Araus A.J."/>
            <person name="Petzold A."/>
            <person name="Susuki M."/>
            <person name="Suzuki K.-i.T."/>
            <person name="Hayashi T."/>
            <person name="Toyoda A."/>
            <person name="Oliveira C."/>
            <person name="Osipova E."/>
            <person name="Leigh N.D."/>
            <person name="Simon A."/>
            <person name="Yun M.H."/>
        </authorList>
    </citation>
    <scope>NUCLEOTIDE SEQUENCE</scope>
    <source>
        <strain evidence="2">20211129_DDA</strain>
        <tissue evidence="2">Liver</tissue>
    </source>
</reference>
<keyword evidence="3" id="KW-1185">Reference proteome</keyword>
<evidence type="ECO:0000313" key="2">
    <source>
        <dbReference type="EMBL" id="KAJ1170618.1"/>
    </source>
</evidence>
<evidence type="ECO:0000313" key="3">
    <source>
        <dbReference type="Proteomes" id="UP001066276"/>
    </source>
</evidence>
<accession>A0AAV7T3N2</accession>
<dbReference type="Proteomes" id="UP001066276">
    <property type="component" value="Chromosome 4_1"/>
</dbReference>
<evidence type="ECO:0000256" key="1">
    <source>
        <dbReference type="SAM" id="MobiDB-lite"/>
    </source>
</evidence>